<proteinExistence type="predicted"/>
<dbReference type="GO" id="GO:0043130">
    <property type="term" value="F:ubiquitin binding"/>
    <property type="evidence" value="ECO:0007669"/>
    <property type="project" value="TreeGrafter"/>
</dbReference>
<feature type="domain" description="UBX" evidence="2">
    <location>
        <begin position="443"/>
        <end position="520"/>
    </location>
</feature>
<gene>
    <name evidence="3" type="ORF">N7458_006356</name>
</gene>
<sequence length="524" mass="57986">MESDLVAQFTEITGATPELATQYLQLADFDIQQSMQLFFENGGAPLTEEPAPPPPRTRSEDEAGVIHIDSDTDDDNQTARAQASTQAAGGSTFEDDAAMARRLQEEMYGGGAGDIGGDDEAVRAPMARTTETLVGPDLDFGDEEDMHTNILSQLRARQRGSGRAGIFNQRSAPSIWAGDSAETHQERLSMATGGASEASSKSNLLAEMYRPPFEIMSRVPWDVAREEGRENEKWLLVNVQDTSIFDCQVLNRDLWKDKTVQETVQEHFIFMQFSKDDPKAAPYLQYYFQASDVSDNYPHIAIVDPRTGEQMKVWSGPPVIKAPDFLMQLHEFLDRYSLNHNVRNPVAKRKSETKEKTVDAMTEEEMMEMAINNSLGGGMATGPKLEDPDDLTRSTEDIKGKGRATGAHGPAMDETYPEAAEEVEASPFSSIPSNRPHAEPEADPATTTRIQFRHPSGRVIRRFALSDPVQRIYEWLKADPPLEDKAGVEFELNAMGQNLIDSLSTSIQDAGLKNGTVMIGYLEE</sequence>
<dbReference type="Gene3D" id="3.40.30.10">
    <property type="entry name" value="Glutaredoxin"/>
    <property type="match status" value="1"/>
</dbReference>
<dbReference type="InterPro" id="IPR001012">
    <property type="entry name" value="UBX_dom"/>
</dbReference>
<comment type="caution">
    <text evidence="3">The sequence shown here is derived from an EMBL/GenBank/DDBJ whole genome shotgun (WGS) entry which is preliminary data.</text>
</comment>
<dbReference type="PROSITE" id="PS50033">
    <property type="entry name" value="UBX"/>
    <property type="match status" value="1"/>
</dbReference>
<accession>A0AAD6G1N1</accession>
<dbReference type="InterPro" id="IPR006577">
    <property type="entry name" value="UAS"/>
</dbReference>
<dbReference type="PANTHER" id="PTHR23322">
    <property type="entry name" value="FAS-ASSOCIATED PROTEIN"/>
    <property type="match status" value="1"/>
</dbReference>
<feature type="compositionally biased region" description="Basic and acidic residues" evidence="1">
    <location>
        <begin position="384"/>
        <end position="400"/>
    </location>
</feature>
<dbReference type="PANTHER" id="PTHR23322:SF6">
    <property type="entry name" value="UBX DOMAIN-CONTAINING PROTEIN 7"/>
    <property type="match status" value="1"/>
</dbReference>
<feature type="region of interest" description="Disordered" evidence="1">
    <location>
        <begin position="68"/>
        <end position="92"/>
    </location>
</feature>
<dbReference type="CDD" id="cd02958">
    <property type="entry name" value="UAS"/>
    <property type="match status" value="1"/>
</dbReference>
<feature type="compositionally biased region" description="Acidic residues" evidence="1">
    <location>
        <begin position="415"/>
        <end position="424"/>
    </location>
</feature>
<dbReference type="GO" id="GO:0005634">
    <property type="term" value="C:nucleus"/>
    <property type="evidence" value="ECO:0007669"/>
    <property type="project" value="TreeGrafter"/>
</dbReference>
<dbReference type="InterPro" id="IPR029071">
    <property type="entry name" value="Ubiquitin-like_domsf"/>
</dbReference>
<dbReference type="Gene3D" id="1.10.8.10">
    <property type="entry name" value="DNA helicase RuvA subunit, C-terminal domain"/>
    <property type="match status" value="1"/>
</dbReference>
<dbReference type="SUPFAM" id="SSF52833">
    <property type="entry name" value="Thioredoxin-like"/>
    <property type="match status" value="1"/>
</dbReference>
<dbReference type="SUPFAM" id="SSF54236">
    <property type="entry name" value="Ubiquitin-like"/>
    <property type="match status" value="1"/>
</dbReference>
<dbReference type="EMBL" id="JAPVEA010000006">
    <property type="protein sequence ID" value="KAJ5449907.1"/>
    <property type="molecule type" value="Genomic_DNA"/>
</dbReference>
<dbReference type="InterPro" id="IPR036249">
    <property type="entry name" value="Thioredoxin-like_sf"/>
</dbReference>
<evidence type="ECO:0000313" key="3">
    <source>
        <dbReference type="EMBL" id="KAJ5449907.1"/>
    </source>
</evidence>
<dbReference type="GO" id="GO:0043161">
    <property type="term" value="P:proteasome-mediated ubiquitin-dependent protein catabolic process"/>
    <property type="evidence" value="ECO:0007669"/>
    <property type="project" value="TreeGrafter"/>
</dbReference>
<dbReference type="AlphaFoldDB" id="A0AAD6G1N1"/>
<dbReference type="SUPFAM" id="SSF46934">
    <property type="entry name" value="UBA-like"/>
    <property type="match status" value="1"/>
</dbReference>
<dbReference type="CDD" id="cd14273">
    <property type="entry name" value="UBA_TAP-C_like"/>
    <property type="match status" value="1"/>
</dbReference>
<dbReference type="InterPro" id="IPR050730">
    <property type="entry name" value="UBX_domain-protein"/>
</dbReference>
<dbReference type="CDD" id="cd01767">
    <property type="entry name" value="UBX"/>
    <property type="match status" value="1"/>
</dbReference>
<dbReference type="Pfam" id="PF14555">
    <property type="entry name" value="UBA_4"/>
    <property type="match status" value="1"/>
</dbReference>
<name>A0AAD6G1N1_9EURO</name>
<dbReference type="RefSeq" id="XP_056765442.1">
    <property type="nucleotide sequence ID" value="XM_056909738.1"/>
</dbReference>
<dbReference type="InterPro" id="IPR009060">
    <property type="entry name" value="UBA-like_sf"/>
</dbReference>
<evidence type="ECO:0000313" key="4">
    <source>
        <dbReference type="Proteomes" id="UP001213681"/>
    </source>
</evidence>
<organism evidence="3 4">
    <name type="scientific">Penicillium daleae</name>
    <dbReference type="NCBI Taxonomy" id="63821"/>
    <lineage>
        <taxon>Eukaryota</taxon>
        <taxon>Fungi</taxon>
        <taxon>Dikarya</taxon>
        <taxon>Ascomycota</taxon>
        <taxon>Pezizomycotina</taxon>
        <taxon>Eurotiomycetes</taxon>
        <taxon>Eurotiomycetidae</taxon>
        <taxon>Eurotiales</taxon>
        <taxon>Aspergillaceae</taxon>
        <taxon>Penicillium</taxon>
    </lineage>
</organism>
<feature type="region of interest" description="Disordered" evidence="1">
    <location>
        <begin position="373"/>
        <end position="447"/>
    </location>
</feature>
<keyword evidence="4" id="KW-1185">Reference proteome</keyword>
<dbReference type="Pfam" id="PF00789">
    <property type="entry name" value="UBX"/>
    <property type="match status" value="1"/>
</dbReference>
<dbReference type="GeneID" id="81599981"/>
<dbReference type="Pfam" id="PF13899">
    <property type="entry name" value="Thioredoxin_7"/>
    <property type="match status" value="1"/>
</dbReference>
<evidence type="ECO:0000256" key="1">
    <source>
        <dbReference type="SAM" id="MobiDB-lite"/>
    </source>
</evidence>
<dbReference type="SMART" id="SM00594">
    <property type="entry name" value="UAS"/>
    <property type="match status" value="1"/>
</dbReference>
<evidence type="ECO:0000259" key="2">
    <source>
        <dbReference type="PROSITE" id="PS50033"/>
    </source>
</evidence>
<dbReference type="Proteomes" id="UP001213681">
    <property type="component" value="Unassembled WGS sequence"/>
</dbReference>
<reference evidence="3" key="2">
    <citation type="journal article" date="2023" name="IMA Fungus">
        <title>Comparative genomic study of the Penicillium genus elucidates a diverse pangenome and 15 lateral gene transfer events.</title>
        <authorList>
            <person name="Petersen C."/>
            <person name="Sorensen T."/>
            <person name="Nielsen M.R."/>
            <person name="Sondergaard T.E."/>
            <person name="Sorensen J.L."/>
            <person name="Fitzpatrick D.A."/>
            <person name="Frisvad J.C."/>
            <person name="Nielsen K.L."/>
        </authorList>
    </citation>
    <scope>NUCLEOTIDE SEQUENCE</scope>
    <source>
        <strain evidence="3">IBT 16125</strain>
    </source>
</reference>
<protein>
    <recommendedName>
        <fullName evidence="2">UBX domain-containing protein</fullName>
    </recommendedName>
</protein>
<reference evidence="3" key="1">
    <citation type="submission" date="2022-12" db="EMBL/GenBank/DDBJ databases">
        <authorList>
            <person name="Petersen C."/>
        </authorList>
    </citation>
    <scope>NUCLEOTIDE SEQUENCE</scope>
    <source>
        <strain evidence="3">IBT 16125</strain>
    </source>
</reference>
<dbReference type="Gene3D" id="3.10.20.90">
    <property type="entry name" value="Phosphatidylinositol 3-kinase Catalytic Subunit, Chain A, domain 1"/>
    <property type="match status" value="1"/>
</dbReference>
<feature type="compositionally biased region" description="Low complexity" evidence="1">
    <location>
        <begin position="78"/>
        <end position="92"/>
    </location>
</feature>